<dbReference type="EMBL" id="JANLCJ010000004">
    <property type="protein sequence ID" value="MCS5734664.1"/>
    <property type="molecule type" value="Genomic_DNA"/>
</dbReference>
<evidence type="ECO:0000313" key="9">
    <source>
        <dbReference type="Proteomes" id="UP001165586"/>
    </source>
</evidence>
<dbReference type="Proteomes" id="UP001165586">
    <property type="component" value="Unassembled WGS sequence"/>
</dbReference>
<evidence type="ECO:0000256" key="1">
    <source>
        <dbReference type="ARBA" id="ARBA00004651"/>
    </source>
</evidence>
<comment type="subcellular location">
    <subcellularLocation>
        <location evidence="1">Cell membrane</location>
        <topology evidence="1">Multi-pass membrane protein</topology>
    </subcellularLocation>
</comment>
<keyword evidence="2" id="KW-1003">Cell membrane</keyword>
<evidence type="ECO:0000313" key="8">
    <source>
        <dbReference type="EMBL" id="MCS5734664.1"/>
    </source>
</evidence>
<gene>
    <name evidence="8" type="ORF">N1032_13040</name>
</gene>
<comment type="caution">
    <text evidence="8">The sequence shown here is derived from an EMBL/GenBank/DDBJ whole genome shotgun (WGS) entry which is preliminary data.</text>
</comment>
<evidence type="ECO:0000256" key="2">
    <source>
        <dbReference type="ARBA" id="ARBA00022475"/>
    </source>
</evidence>
<feature type="transmembrane region" description="Helical" evidence="7">
    <location>
        <begin position="65"/>
        <end position="85"/>
    </location>
</feature>
<protein>
    <submittedName>
        <fullName evidence="8">ABC transporter permease</fullName>
    </submittedName>
</protein>
<reference evidence="8" key="1">
    <citation type="submission" date="2022-08" db="EMBL/GenBank/DDBJ databases">
        <authorList>
            <person name="Deng Y."/>
            <person name="Han X.-F."/>
            <person name="Zhang Y.-Q."/>
        </authorList>
    </citation>
    <scope>NUCLEOTIDE SEQUENCE</scope>
    <source>
        <strain evidence="8">CPCC 203386</strain>
    </source>
</reference>
<keyword evidence="5 7" id="KW-0472">Membrane</keyword>
<feature type="transmembrane region" description="Helical" evidence="7">
    <location>
        <begin position="188"/>
        <end position="205"/>
    </location>
</feature>
<dbReference type="CDD" id="cd06579">
    <property type="entry name" value="TM_PBP1_transp_AraH_like"/>
    <property type="match status" value="1"/>
</dbReference>
<keyword evidence="3 7" id="KW-0812">Transmembrane</keyword>
<feature type="transmembrane region" description="Helical" evidence="7">
    <location>
        <begin position="116"/>
        <end position="139"/>
    </location>
</feature>
<accession>A0ABT2H3Z6</accession>
<organism evidence="8 9">
    <name type="scientific">Herbiconiux daphne</name>
    <dbReference type="NCBI Taxonomy" id="2970914"/>
    <lineage>
        <taxon>Bacteria</taxon>
        <taxon>Bacillati</taxon>
        <taxon>Actinomycetota</taxon>
        <taxon>Actinomycetes</taxon>
        <taxon>Micrococcales</taxon>
        <taxon>Microbacteriaceae</taxon>
        <taxon>Herbiconiux</taxon>
    </lineage>
</organism>
<feature type="transmembrane region" description="Helical" evidence="7">
    <location>
        <begin position="313"/>
        <end position="332"/>
    </location>
</feature>
<evidence type="ECO:0000256" key="7">
    <source>
        <dbReference type="SAM" id="Phobius"/>
    </source>
</evidence>
<dbReference type="InterPro" id="IPR001851">
    <property type="entry name" value="ABC_transp_permease"/>
</dbReference>
<evidence type="ECO:0000256" key="4">
    <source>
        <dbReference type="ARBA" id="ARBA00022989"/>
    </source>
</evidence>
<feature type="transmembrane region" description="Helical" evidence="7">
    <location>
        <begin position="261"/>
        <end position="281"/>
    </location>
</feature>
<keyword evidence="4 7" id="KW-1133">Transmembrane helix</keyword>
<keyword evidence="9" id="KW-1185">Reference proteome</keyword>
<evidence type="ECO:0000256" key="5">
    <source>
        <dbReference type="ARBA" id="ARBA00023136"/>
    </source>
</evidence>
<feature type="transmembrane region" description="Helical" evidence="7">
    <location>
        <begin position="288"/>
        <end position="307"/>
    </location>
</feature>
<dbReference type="PANTHER" id="PTHR32196">
    <property type="entry name" value="ABC TRANSPORTER PERMEASE PROTEIN YPHD-RELATED-RELATED"/>
    <property type="match status" value="1"/>
</dbReference>
<feature type="transmembrane region" description="Helical" evidence="7">
    <location>
        <begin position="234"/>
        <end position="255"/>
    </location>
</feature>
<proteinExistence type="predicted"/>
<feature type="transmembrane region" description="Helical" evidence="7">
    <location>
        <begin position="92"/>
        <end position="110"/>
    </location>
</feature>
<dbReference type="Pfam" id="PF02653">
    <property type="entry name" value="BPD_transp_2"/>
    <property type="match status" value="1"/>
</dbReference>
<dbReference type="RefSeq" id="WP_259539529.1">
    <property type="nucleotide sequence ID" value="NZ_JANLCJ010000004.1"/>
</dbReference>
<feature type="transmembrane region" description="Helical" evidence="7">
    <location>
        <begin position="36"/>
        <end position="53"/>
    </location>
</feature>
<name>A0ABT2H3Z6_9MICO</name>
<evidence type="ECO:0000256" key="6">
    <source>
        <dbReference type="SAM" id="MobiDB-lite"/>
    </source>
</evidence>
<feature type="region of interest" description="Disordered" evidence="6">
    <location>
        <begin position="1"/>
        <end position="29"/>
    </location>
</feature>
<evidence type="ECO:0000256" key="3">
    <source>
        <dbReference type="ARBA" id="ARBA00022692"/>
    </source>
</evidence>
<dbReference type="PANTHER" id="PTHR32196:SF72">
    <property type="entry name" value="RIBOSE IMPORT PERMEASE PROTEIN RBSC"/>
    <property type="match status" value="1"/>
</dbReference>
<sequence length="339" mass="34992">MTTSLITPADPAAPRSPGGKTRRPDSRGLPVSARDALSIAGVWVALIVATTIVRPDFLSTQSLLAITFTMSITGILAVSQAIIVISGGLLDLSLPVSLIVSAWATVTVLNNGLPTWVAIPVGILTGMAWGALNGIIVVFGKLNPIIVTLATGFGGLAVMLIFFKSAQIPAQSDLRLYGLGRFLGLPNIFWPMVMVIVLGGLAFAYTRWGRRLIAVGGNASAAKARGINLRRMRLGSFIGAGAVAGLAGVMFSAVTPSFTPAAGASFQLIVIGAVILAGISLSGGKGNLLVLLLSIGFFATIPTSIAFFGLAPAWALVFQGALLIIAVGIDGYRLKRTAR</sequence>
<feature type="transmembrane region" description="Helical" evidence="7">
    <location>
        <begin position="146"/>
        <end position="168"/>
    </location>
</feature>